<evidence type="ECO:0000313" key="5">
    <source>
        <dbReference type="Proteomes" id="UP001218231"/>
    </source>
</evidence>
<dbReference type="Proteomes" id="UP001218231">
    <property type="component" value="Chromosome"/>
</dbReference>
<gene>
    <name evidence="4" type="ORF">PQ457_12600</name>
</gene>
<proteinExistence type="predicted"/>
<dbReference type="InterPro" id="IPR011723">
    <property type="entry name" value="Znf/thioredoxin_put"/>
</dbReference>
<protein>
    <submittedName>
        <fullName evidence="4">Zinc-ribbon domain-containing protein</fullName>
    </submittedName>
</protein>
<keyword evidence="2" id="KW-0472">Membrane</keyword>
<evidence type="ECO:0000256" key="2">
    <source>
        <dbReference type="SAM" id="Phobius"/>
    </source>
</evidence>
<feature type="compositionally biased region" description="Low complexity" evidence="1">
    <location>
        <begin position="62"/>
        <end position="86"/>
    </location>
</feature>
<evidence type="ECO:0000313" key="4">
    <source>
        <dbReference type="EMBL" id="WCT79028.1"/>
    </source>
</evidence>
<reference evidence="4 5" key="1">
    <citation type="submission" date="2023-02" db="EMBL/GenBank/DDBJ databases">
        <title>Genome sequence of Novosphingobium humi KACC 19094.</title>
        <authorList>
            <person name="Kim S."/>
            <person name="Heo J."/>
            <person name="Kwon S.-W."/>
        </authorList>
    </citation>
    <scope>NUCLEOTIDE SEQUENCE [LARGE SCALE GENOMIC DNA]</scope>
    <source>
        <strain evidence="4 5">KACC 19094</strain>
    </source>
</reference>
<sequence>MIIACPACATRYAVPDSAIGVDGRTVRCATCRHSWFQEGPVIEVPAAPAPMAAPAPPPPVQQAPLPQTAPVQTAPVQPAPKVAAPFTAPPPVAPPPAPIAPPPAPVEQATPAIADNFADSPSSFAHEPPFRPRRNPARMWTMLAVGFALMATGAMAAVYQFGLPAWLPLPQTGHSEPDLKLTFPAARQERRPLNNQNDYFNISGTITNIGQNRRSVPSLMIVLRDARNRAVYTVEAAPPKPVLNPGENLTINTAIVDAPKAAVSAEVKWKVN</sequence>
<name>A0ABY7U1C2_9SPHN</name>
<dbReference type="RefSeq" id="WP_273619320.1">
    <property type="nucleotide sequence ID" value="NZ_CP117417.1"/>
</dbReference>
<feature type="domain" description="Zinc finger/thioredoxin putative" evidence="3">
    <location>
        <begin position="1"/>
        <end position="36"/>
    </location>
</feature>
<feature type="compositionally biased region" description="Pro residues" evidence="1">
    <location>
        <begin position="87"/>
        <end position="105"/>
    </location>
</feature>
<keyword evidence="2" id="KW-1133">Transmembrane helix</keyword>
<keyword evidence="5" id="KW-1185">Reference proteome</keyword>
<accession>A0ABY7U1C2</accession>
<evidence type="ECO:0000256" key="1">
    <source>
        <dbReference type="SAM" id="MobiDB-lite"/>
    </source>
</evidence>
<dbReference type="EMBL" id="CP117417">
    <property type="protein sequence ID" value="WCT79028.1"/>
    <property type="molecule type" value="Genomic_DNA"/>
</dbReference>
<feature type="compositionally biased region" description="Pro residues" evidence="1">
    <location>
        <begin position="47"/>
        <end position="61"/>
    </location>
</feature>
<feature type="transmembrane region" description="Helical" evidence="2">
    <location>
        <begin position="140"/>
        <end position="162"/>
    </location>
</feature>
<keyword evidence="2" id="KW-0812">Transmembrane</keyword>
<organism evidence="4 5">
    <name type="scientific">Novosphingobium humi</name>
    <dbReference type="NCBI Taxonomy" id="2282397"/>
    <lineage>
        <taxon>Bacteria</taxon>
        <taxon>Pseudomonadati</taxon>
        <taxon>Pseudomonadota</taxon>
        <taxon>Alphaproteobacteria</taxon>
        <taxon>Sphingomonadales</taxon>
        <taxon>Sphingomonadaceae</taxon>
        <taxon>Novosphingobium</taxon>
    </lineage>
</organism>
<feature type="region of interest" description="Disordered" evidence="1">
    <location>
        <begin position="47"/>
        <end position="108"/>
    </location>
</feature>
<dbReference type="NCBIfam" id="TIGR02098">
    <property type="entry name" value="MJ0042_CXXC"/>
    <property type="match status" value="1"/>
</dbReference>
<dbReference type="Pfam" id="PF13717">
    <property type="entry name" value="Zn_ribbon_4"/>
    <property type="match status" value="1"/>
</dbReference>
<evidence type="ECO:0000259" key="3">
    <source>
        <dbReference type="Pfam" id="PF13717"/>
    </source>
</evidence>